<evidence type="ECO:0000313" key="3">
    <source>
        <dbReference type="Proteomes" id="UP000469890"/>
    </source>
</evidence>
<sequence>MQFRSKATIFNINIRSKQHGGQIIITNTTSNSIHIYSKQKAISLVITMSDTTGNAPIAGESPYGASETLFLEDWHVRVTWIAFMTLWVIWGLVWVVRSFFVGQTVSPTTTNPEAAIATDATGAAATAETAHKNKFHMKAPVMTGTFAPRLERGYHVIKDALFALVCLLSMNTFARASTRAVMIITWFIVAVAVVWFILELIIDNRYARGLYAIVIYALGLAIGGLAYKQGFF</sequence>
<keyword evidence="1" id="KW-0472">Membrane</keyword>
<evidence type="ECO:0000256" key="1">
    <source>
        <dbReference type="SAM" id="Phobius"/>
    </source>
</evidence>
<reference evidence="2 3" key="1">
    <citation type="submission" date="2019-09" db="EMBL/GenBank/DDBJ databases">
        <authorList>
            <consortium name="DOE Joint Genome Institute"/>
            <person name="Mondo S.J."/>
            <person name="Navarro-Mendoza M.I."/>
            <person name="Perez-Arques C."/>
            <person name="Panchal S."/>
            <person name="Nicolas F.E."/>
            <person name="Ganguly P."/>
            <person name="Pangilinan J."/>
            <person name="Grigoriev I."/>
            <person name="Heitman J."/>
            <person name="Sanya K."/>
            <person name="Garre V."/>
        </authorList>
    </citation>
    <scope>NUCLEOTIDE SEQUENCE [LARGE SCALE GENOMIC DNA]</scope>
    <source>
        <strain evidence="2 3">MU402</strain>
    </source>
</reference>
<proteinExistence type="predicted"/>
<gene>
    <name evidence="2" type="ORF">FB192DRAFT_1370580</name>
</gene>
<feature type="transmembrane region" description="Helical" evidence="1">
    <location>
        <begin position="78"/>
        <end position="96"/>
    </location>
</feature>
<organism evidence="2 3">
    <name type="scientific">Mucor circinelloides f. lusitanicus</name>
    <name type="common">Mucor racemosus var. lusitanicus</name>
    <dbReference type="NCBI Taxonomy" id="29924"/>
    <lineage>
        <taxon>Eukaryota</taxon>
        <taxon>Fungi</taxon>
        <taxon>Fungi incertae sedis</taxon>
        <taxon>Mucoromycota</taxon>
        <taxon>Mucoromycotina</taxon>
        <taxon>Mucoromycetes</taxon>
        <taxon>Mucorales</taxon>
        <taxon>Mucorineae</taxon>
        <taxon>Mucoraceae</taxon>
        <taxon>Mucor</taxon>
    </lineage>
</organism>
<dbReference type="Proteomes" id="UP000469890">
    <property type="component" value="Unassembled WGS sequence"/>
</dbReference>
<feature type="transmembrane region" description="Helical" evidence="1">
    <location>
        <begin position="209"/>
        <end position="227"/>
    </location>
</feature>
<keyword evidence="1" id="KW-1133">Transmembrane helix</keyword>
<evidence type="ECO:0000313" key="2">
    <source>
        <dbReference type="EMBL" id="KAF1803954.1"/>
    </source>
</evidence>
<name>A0A8H4BKD4_MUCCL</name>
<feature type="transmembrane region" description="Helical" evidence="1">
    <location>
        <begin position="180"/>
        <end position="202"/>
    </location>
</feature>
<comment type="caution">
    <text evidence="2">The sequence shown here is derived from an EMBL/GenBank/DDBJ whole genome shotgun (WGS) entry which is preliminary data.</text>
</comment>
<keyword evidence="1" id="KW-0812">Transmembrane</keyword>
<protein>
    <submittedName>
        <fullName evidence="2">Uncharacterized protein</fullName>
    </submittedName>
</protein>
<dbReference type="EMBL" id="JAAECE010000003">
    <property type="protein sequence ID" value="KAF1803954.1"/>
    <property type="molecule type" value="Genomic_DNA"/>
</dbReference>
<dbReference type="AlphaFoldDB" id="A0A8H4BKD4"/>
<accession>A0A8H4BKD4</accession>